<gene>
    <name evidence="1" type="ORF">GSCOC_T00034021001</name>
</gene>
<dbReference type="OrthoDB" id="2020802at2759"/>
<dbReference type="STRING" id="49390.A0A068USX2"/>
<dbReference type="Proteomes" id="UP000295252">
    <property type="component" value="Chromosome III"/>
</dbReference>
<proteinExistence type="predicted"/>
<dbReference type="PANTHER" id="PTHR31140">
    <property type="entry name" value="B3 DOMAIN-CONTAINING TRANSCRIPTION FACTOR ABI3"/>
    <property type="match status" value="1"/>
</dbReference>
<dbReference type="OMA" id="THIVPHP"/>
<sequence length="210" mass="23629">MYFAWRVKGIIGMTGSKFKKRLEPLVKEKRLDAGDIVSFQHGVGELGKDRLFIDWKRRPDAPDHLQLPPSICSIIPHHQYSFPHPWNHPFYLQHHQQQQTPRDNSQLLQLNNATTGVGINNNPHPSNPYNLSNNYAYDNVMKGNPCSGLFIYLRSAAAARALQVNLGIGTAEEPMVFELVPLVQGKAAAKRLRLFGVNMDCPISESSSED</sequence>
<dbReference type="InterPro" id="IPR044800">
    <property type="entry name" value="LEC2-like"/>
</dbReference>
<dbReference type="PhylomeDB" id="A0A068USX2"/>
<reference evidence="2" key="1">
    <citation type="journal article" date="2014" name="Science">
        <title>The coffee genome provides insight into the convergent evolution of caffeine biosynthesis.</title>
        <authorList>
            <person name="Denoeud F."/>
            <person name="Carretero-Paulet L."/>
            <person name="Dereeper A."/>
            <person name="Droc G."/>
            <person name="Guyot R."/>
            <person name="Pietrella M."/>
            <person name="Zheng C."/>
            <person name="Alberti A."/>
            <person name="Anthony F."/>
            <person name="Aprea G."/>
            <person name="Aury J.M."/>
            <person name="Bento P."/>
            <person name="Bernard M."/>
            <person name="Bocs S."/>
            <person name="Campa C."/>
            <person name="Cenci A."/>
            <person name="Combes M.C."/>
            <person name="Crouzillat D."/>
            <person name="Da Silva C."/>
            <person name="Daddiego L."/>
            <person name="De Bellis F."/>
            <person name="Dussert S."/>
            <person name="Garsmeur O."/>
            <person name="Gayraud T."/>
            <person name="Guignon V."/>
            <person name="Jahn K."/>
            <person name="Jamilloux V."/>
            <person name="Joet T."/>
            <person name="Labadie K."/>
            <person name="Lan T."/>
            <person name="Leclercq J."/>
            <person name="Lepelley M."/>
            <person name="Leroy T."/>
            <person name="Li L.T."/>
            <person name="Librado P."/>
            <person name="Lopez L."/>
            <person name="Munoz A."/>
            <person name="Noel B."/>
            <person name="Pallavicini A."/>
            <person name="Perrotta G."/>
            <person name="Poncet V."/>
            <person name="Pot D."/>
            <person name="Priyono X."/>
            <person name="Rigoreau M."/>
            <person name="Rouard M."/>
            <person name="Rozas J."/>
            <person name="Tranchant-Dubreuil C."/>
            <person name="VanBuren R."/>
            <person name="Zhang Q."/>
            <person name="Andrade A.C."/>
            <person name="Argout X."/>
            <person name="Bertrand B."/>
            <person name="de Kochko A."/>
            <person name="Graziosi G."/>
            <person name="Henry R.J."/>
            <person name="Jayarama X."/>
            <person name="Ming R."/>
            <person name="Nagai C."/>
            <person name="Rounsley S."/>
            <person name="Sankoff D."/>
            <person name="Giuliano G."/>
            <person name="Albert V.A."/>
            <person name="Wincker P."/>
            <person name="Lashermes P."/>
        </authorList>
    </citation>
    <scope>NUCLEOTIDE SEQUENCE [LARGE SCALE GENOMIC DNA]</scope>
    <source>
        <strain evidence="2">cv. DH200-94</strain>
    </source>
</reference>
<evidence type="ECO:0000313" key="1">
    <source>
        <dbReference type="EMBL" id="CDP11635.1"/>
    </source>
</evidence>
<keyword evidence="2" id="KW-1185">Reference proteome</keyword>
<dbReference type="GO" id="GO:0003700">
    <property type="term" value="F:DNA-binding transcription factor activity"/>
    <property type="evidence" value="ECO:0007669"/>
    <property type="project" value="InterPro"/>
</dbReference>
<dbReference type="PANTHER" id="PTHR31140:SF123">
    <property type="entry name" value="B3 DOMAIN-CONTAINING TRANSCRIPTION FACTOR NGA1"/>
    <property type="match status" value="1"/>
</dbReference>
<dbReference type="InParanoid" id="A0A068USX2"/>
<evidence type="ECO:0000313" key="2">
    <source>
        <dbReference type="Proteomes" id="UP000295252"/>
    </source>
</evidence>
<dbReference type="AlphaFoldDB" id="A0A068USX2"/>
<protein>
    <recommendedName>
        <fullName evidence="3">TF-B3 domain-containing protein</fullName>
    </recommendedName>
</protein>
<accession>A0A068USX2</accession>
<dbReference type="EMBL" id="HG739141">
    <property type="protein sequence ID" value="CDP11635.1"/>
    <property type="molecule type" value="Genomic_DNA"/>
</dbReference>
<evidence type="ECO:0008006" key="3">
    <source>
        <dbReference type="Google" id="ProtNLM"/>
    </source>
</evidence>
<name>A0A068USX2_COFCA</name>
<dbReference type="Gramene" id="CDP11635">
    <property type="protein sequence ID" value="CDP11635"/>
    <property type="gene ID" value="GSCOC_T00034021001"/>
</dbReference>
<organism evidence="1 2">
    <name type="scientific">Coffea canephora</name>
    <name type="common">Robusta coffee</name>
    <dbReference type="NCBI Taxonomy" id="49390"/>
    <lineage>
        <taxon>Eukaryota</taxon>
        <taxon>Viridiplantae</taxon>
        <taxon>Streptophyta</taxon>
        <taxon>Embryophyta</taxon>
        <taxon>Tracheophyta</taxon>
        <taxon>Spermatophyta</taxon>
        <taxon>Magnoliopsida</taxon>
        <taxon>eudicotyledons</taxon>
        <taxon>Gunneridae</taxon>
        <taxon>Pentapetalae</taxon>
        <taxon>asterids</taxon>
        <taxon>lamiids</taxon>
        <taxon>Gentianales</taxon>
        <taxon>Rubiaceae</taxon>
        <taxon>Ixoroideae</taxon>
        <taxon>Gardenieae complex</taxon>
        <taxon>Bertiereae - Coffeeae clade</taxon>
        <taxon>Coffeeae</taxon>
        <taxon>Coffea</taxon>
    </lineage>
</organism>